<proteinExistence type="predicted"/>
<evidence type="ECO:0000259" key="3">
    <source>
        <dbReference type="Pfam" id="PF13514"/>
    </source>
</evidence>
<name>A0A7C5VM89_9BACT</name>
<dbReference type="AlphaFoldDB" id="A0A7C5VM89"/>
<feature type="domain" description="YhaN AAA" evidence="3">
    <location>
        <begin position="1"/>
        <end position="45"/>
    </location>
</feature>
<feature type="coiled-coil region" evidence="1">
    <location>
        <begin position="335"/>
        <end position="376"/>
    </location>
</feature>
<evidence type="ECO:0000313" key="4">
    <source>
        <dbReference type="EMBL" id="HGU39825.1"/>
    </source>
</evidence>
<dbReference type="PANTHER" id="PTHR41259:SF1">
    <property type="entry name" value="DOUBLE-STRAND BREAK REPAIR RAD50 ATPASE, PUTATIVE-RELATED"/>
    <property type="match status" value="1"/>
</dbReference>
<dbReference type="InterPro" id="IPR027417">
    <property type="entry name" value="P-loop_NTPase"/>
</dbReference>
<organism evidence="4">
    <name type="scientific">Fervidobacterium thailandense</name>
    <dbReference type="NCBI Taxonomy" id="1008305"/>
    <lineage>
        <taxon>Bacteria</taxon>
        <taxon>Thermotogati</taxon>
        <taxon>Thermotogota</taxon>
        <taxon>Thermotogae</taxon>
        <taxon>Thermotogales</taxon>
        <taxon>Fervidobacteriaceae</taxon>
        <taxon>Fervidobacterium</taxon>
    </lineage>
</organism>
<keyword evidence="2" id="KW-1133">Transmembrane helix</keyword>
<keyword evidence="2" id="KW-0472">Membrane</keyword>
<feature type="coiled-coil region" evidence="1">
    <location>
        <begin position="581"/>
        <end position="608"/>
    </location>
</feature>
<gene>
    <name evidence="4" type="ORF">ENT77_01285</name>
</gene>
<dbReference type="Pfam" id="PF13514">
    <property type="entry name" value="AAA_27"/>
    <property type="match status" value="1"/>
</dbReference>
<dbReference type="EMBL" id="DSZY01000006">
    <property type="protein sequence ID" value="HGU39825.1"/>
    <property type="molecule type" value="Genomic_DNA"/>
</dbReference>
<feature type="coiled-coil region" evidence="1">
    <location>
        <begin position="146"/>
        <end position="289"/>
    </location>
</feature>
<keyword evidence="1" id="KW-0175">Coiled coil</keyword>
<feature type="transmembrane region" description="Helical" evidence="2">
    <location>
        <begin position="376"/>
        <end position="393"/>
    </location>
</feature>
<sequence length="818" mass="95759">MLLKRAVIKGFGKFRDKEFRFKPNLNIIYGPNESGKTTLAKFILSTLSHPDEELERYRPWSGGELDGYVETTDGTFLLLQREGTKLDRKVLETVGFVLEDDELESLRIEKKLFEANLMKRTEKTDEGRIFKTVLSRLEGLDFRRCFERLNSQYRLLKERIEKVKLDVRRYNELGHALRELKGELEHSENVERQLIIELQKVRQSRTERILEELSQVKSRLETVQRELEKLAWVKSCSEQEIVEITDLLNKEGKLKDFSEQLREEENAAVERLTQINREIEKRLQSLNLVSAADLENANLRVKHLSLLAKMYTDYNSEVFPEDPLWKIFLETPNILERAEEEEKHYREQIDILEGKKAKIQEEIENLEISSRRLRDASIVSTITGVVLFVLSYFLKNFTIALYIFSAASLSLGVLFYAFSKKKEGRLKVCEEELVDISIQRPTPPQVLKILESYGVTNLRQLRRKYEEFLQWKVSNKEKERRLQEMKEIEQEIIRELSKFGVNGAGQMLVSAVERLQQNFSEIQELLQEKENLERRLNNIKNEYASIQKELKSVSETLESTLNMRALTKADVTNYHTALLRFSELKDEQLDLEKKISQLKTELEDEDGDEKVRHLKEAIRFEEKKQSELSYKIAQTEKEMASLFPNFEELDALLKERDEIIIKINALKRLEMIIPNLREHFKKLLERFAQSYQRVFGEEFSGFITFVTGSSRSFVVTPELSLKVAVEGELREPTDYLSGSMKDLIVLGLKLATYKAFYDNNIPLVIDNALIRLDDERLNKVLEFLEKESNTRQIILLTSDKRILARFENSSVQITYLEG</sequence>
<comment type="caution">
    <text evidence="4">The sequence shown here is derived from an EMBL/GenBank/DDBJ whole genome shotgun (WGS) entry which is preliminary data.</text>
</comment>
<keyword evidence="2" id="KW-0812">Transmembrane</keyword>
<evidence type="ECO:0000256" key="1">
    <source>
        <dbReference type="SAM" id="Coils"/>
    </source>
</evidence>
<protein>
    <recommendedName>
        <fullName evidence="3">YhaN AAA domain-containing protein</fullName>
    </recommendedName>
</protein>
<dbReference type="InterPro" id="IPR038734">
    <property type="entry name" value="YhaN_AAA"/>
</dbReference>
<dbReference type="Gene3D" id="3.40.50.300">
    <property type="entry name" value="P-loop containing nucleotide triphosphate hydrolases"/>
    <property type="match status" value="2"/>
</dbReference>
<accession>A0A7C5VM89</accession>
<feature type="transmembrane region" description="Helical" evidence="2">
    <location>
        <begin position="399"/>
        <end position="418"/>
    </location>
</feature>
<feature type="coiled-coil region" evidence="1">
    <location>
        <begin position="475"/>
        <end position="556"/>
    </location>
</feature>
<evidence type="ECO:0000256" key="2">
    <source>
        <dbReference type="SAM" id="Phobius"/>
    </source>
</evidence>
<reference evidence="4" key="1">
    <citation type="journal article" date="2020" name="mSystems">
        <title>Genome- and Community-Level Interaction Insights into Carbon Utilization and Element Cycling Functions of Hydrothermarchaeota in Hydrothermal Sediment.</title>
        <authorList>
            <person name="Zhou Z."/>
            <person name="Liu Y."/>
            <person name="Xu W."/>
            <person name="Pan J."/>
            <person name="Luo Z.H."/>
            <person name="Li M."/>
        </authorList>
    </citation>
    <scope>NUCLEOTIDE SEQUENCE [LARGE SCALE GENOMIC DNA]</scope>
    <source>
        <strain evidence="4">SpSt-609</strain>
    </source>
</reference>
<dbReference type="SUPFAM" id="SSF52540">
    <property type="entry name" value="P-loop containing nucleoside triphosphate hydrolases"/>
    <property type="match status" value="1"/>
</dbReference>
<dbReference type="PANTHER" id="PTHR41259">
    <property type="entry name" value="DOUBLE-STRAND BREAK REPAIR RAD50 ATPASE, PUTATIVE-RELATED"/>
    <property type="match status" value="1"/>
</dbReference>